<keyword evidence="1" id="KW-0812">Transmembrane</keyword>
<accession>A0ABY0IED6</accession>
<dbReference type="EMBL" id="QDKL01000002">
    <property type="protein sequence ID" value="RZF21308.1"/>
    <property type="molecule type" value="Genomic_DNA"/>
</dbReference>
<name>A0ABY0IED6_9BACT</name>
<evidence type="ECO:0000256" key="1">
    <source>
        <dbReference type="SAM" id="Phobius"/>
    </source>
</evidence>
<dbReference type="Proteomes" id="UP000443582">
    <property type="component" value="Unassembled WGS sequence"/>
</dbReference>
<evidence type="ECO:0000313" key="2">
    <source>
        <dbReference type="EMBL" id="RZF21308.1"/>
    </source>
</evidence>
<organism evidence="2 3">
    <name type="scientific">Halobacteriovorax vibrionivorans</name>
    <dbReference type="NCBI Taxonomy" id="2152716"/>
    <lineage>
        <taxon>Bacteria</taxon>
        <taxon>Pseudomonadati</taxon>
        <taxon>Bdellovibrionota</taxon>
        <taxon>Bacteriovoracia</taxon>
        <taxon>Bacteriovoracales</taxon>
        <taxon>Halobacteriovoraceae</taxon>
        <taxon>Halobacteriovorax</taxon>
    </lineage>
</organism>
<feature type="transmembrane region" description="Helical" evidence="1">
    <location>
        <begin position="55"/>
        <end position="73"/>
    </location>
</feature>
<feature type="transmembrane region" description="Helical" evidence="1">
    <location>
        <begin position="126"/>
        <end position="144"/>
    </location>
</feature>
<gene>
    <name evidence="2" type="ORF">DAY19_06380</name>
</gene>
<protein>
    <recommendedName>
        <fullName evidence="4">Prenyltransferase</fullName>
    </recommendedName>
</protein>
<reference evidence="3" key="1">
    <citation type="journal article" date="2019" name="Int. J. Syst. Evol. Microbiol.">
        <title>Halobacteriovorax valvorus sp. nov., a novel prokaryotic predator isolated from coastal seawater of China.</title>
        <authorList>
            <person name="Chen M.-X."/>
        </authorList>
    </citation>
    <scope>NUCLEOTIDE SEQUENCE [LARGE SCALE GENOMIC DNA]</scope>
    <source>
        <strain evidence="3">BL9</strain>
    </source>
</reference>
<evidence type="ECO:0008006" key="4">
    <source>
        <dbReference type="Google" id="ProtNLM"/>
    </source>
</evidence>
<feature type="transmembrane region" description="Helical" evidence="1">
    <location>
        <begin position="156"/>
        <end position="175"/>
    </location>
</feature>
<feature type="transmembrane region" description="Helical" evidence="1">
    <location>
        <begin position="290"/>
        <end position="310"/>
    </location>
</feature>
<sequence length="311" mass="35437">MSKDISHITMEDSFLKRYFAWSQERFPIDNVISGIITYFVMSRIALFLTDQSLDFVVMDLLGAVAVIGHYYILRVFDEHKDFEIDCINHPERALQRGLIKLWHLDIMAAIFTVICVSFSLLISNNYLSLICYGIVYIWSVLMAKEFFVGSWLEKRLTLYSFSHMLVSPLIIIWIFSTKWQVPQFETYSIIVLVMALTSGFSYEITRKTRGPEEESETLDSYTKIYGIGGSVLIISIMNIITLACFLYFTTLIPNLRGVTVGMGIAGFAAAQSTLLKFLKKPSLDGRKKNEKSFGLFALLLYVALLVGMYGN</sequence>
<dbReference type="RefSeq" id="WP_114706376.1">
    <property type="nucleotide sequence ID" value="NZ_QDKL01000002.1"/>
</dbReference>
<comment type="caution">
    <text evidence="2">The sequence shown here is derived from an EMBL/GenBank/DDBJ whole genome shotgun (WGS) entry which is preliminary data.</text>
</comment>
<feature type="transmembrane region" description="Helical" evidence="1">
    <location>
        <begin position="26"/>
        <end position="49"/>
    </location>
</feature>
<feature type="transmembrane region" description="Helical" evidence="1">
    <location>
        <begin position="224"/>
        <end position="248"/>
    </location>
</feature>
<feature type="transmembrane region" description="Helical" evidence="1">
    <location>
        <begin position="260"/>
        <end position="278"/>
    </location>
</feature>
<keyword evidence="3" id="KW-1185">Reference proteome</keyword>
<keyword evidence="1" id="KW-1133">Transmembrane helix</keyword>
<feature type="transmembrane region" description="Helical" evidence="1">
    <location>
        <begin position="187"/>
        <end position="204"/>
    </location>
</feature>
<feature type="transmembrane region" description="Helical" evidence="1">
    <location>
        <begin position="101"/>
        <end position="120"/>
    </location>
</feature>
<evidence type="ECO:0000313" key="3">
    <source>
        <dbReference type="Proteomes" id="UP000443582"/>
    </source>
</evidence>
<proteinExistence type="predicted"/>
<keyword evidence="1" id="KW-0472">Membrane</keyword>